<sequence length="166" mass="17601">MQSGGRPVVDTSPLPFTPADVPRAPPIGFRTLFDRLRHCHAGGMEESPEAGGGQAAAVAPRYNWVRRRKWGTWVAEVRLPSSRARLWLGSCPTPEMAARDVPPSADKLSGYEIREAAARNAAREGPKREEEGGAPRGGKLRVGDAARSAACGGSGCRSSPNSTRAA</sequence>
<dbReference type="SMART" id="SM00380">
    <property type="entry name" value="AP2"/>
    <property type="match status" value="1"/>
</dbReference>
<evidence type="ECO:0000256" key="5">
    <source>
        <dbReference type="ARBA" id="ARBA00023163"/>
    </source>
</evidence>
<dbReference type="SUPFAM" id="SSF54171">
    <property type="entry name" value="DNA-binding domain"/>
    <property type="match status" value="1"/>
</dbReference>
<evidence type="ECO:0000313" key="10">
    <source>
        <dbReference type="EMBL" id="URD91976.1"/>
    </source>
</evidence>
<dbReference type="EMBL" id="CP097505">
    <property type="protein sequence ID" value="URD91976.1"/>
    <property type="molecule type" value="Genomic_DNA"/>
</dbReference>
<comment type="subcellular location">
    <subcellularLocation>
        <location evidence="1">Nucleus</location>
    </subcellularLocation>
</comment>
<feature type="domain" description="AP2/ERF" evidence="9">
    <location>
        <begin position="61"/>
        <end position="122"/>
    </location>
</feature>
<evidence type="ECO:0000256" key="6">
    <source>
        <dbReference type="ARBA" id="ARBA00023242"/>
    </source>
</evidence>
<dbReference type="InterPro" id="IPR036955">
    <property type="entry name" value="AP2/ERF_dom_sf"/>
</dbReference>
<reference evidence="10" key="1">
    <citation type="submission" date="2022-05" db="EMBL/GenBank/DDBJ databases">
        <title>The Musa troglodytarum L. genome provides insights into the mechanism of non-climacteric behaviour and enrichment of carotenoids.</title>
        <authorList>
            <person name="Wang J."/>
        </authorList>
    </citation>
    <scope>NUCLEOTIDE SEQUENCE</scope>
    <source>
        <tissue evidence="10">Leaf</tissue>
    </source>
</reference>
<dbReference type="InterPro" id="IPR051032">
    <property type="entry name" value="AP2/ERF_TF_ERF_subfamily"/>
</dbReference>
<dbReference type="PANTHER" id="PTHR31985:SF111">
    <property type="entry name" value="ETHYLENE-RESPONSIVE TRANSCRIPTION FACTOR ERF021"/>
    <property type="match status" value="1"/>
</dbReference>
<feature type="compositionally biased region" description="Low complexity" evidence="8">
    <location>
        <begin position="143"/>
        <end position="159"/>
    </location>
</feature>
<keyword evidence="6" id="KW-0539">Nucleus</keyword>
<evidence type="ECO:0000313" key="11">
    <source>
        <dbReference type="Proteomes" id="UP001055439"/>
    </source>
</evidence>
<keyword evidence="11" id="KW-1185">Reference proteome</keyword>
<evidence type="ECO:0000256" key="1">
    <source>
        <dbReference type="ARBA" id="ARBA00004123"/>
    </source>
</evidence>
<dbReference type="PANTHER" id="PTHR31985">
    <property type="entry name" value="ETHYLENE-RESPONSIVE TRANSCRIPTION FACTOR ERF042-RELATED"/>
    <property type="match status" value="1"/>
</dbReference>
<evidence type="ECO:0000256" key="3">
    <source>
        <dbReference type="ARBA" id="ARBA00023125"/>
    </source>
</evidence>
<keyword evidence="5" id="KW-0804">Transcription</keyword>
<keyword evidence="4" id="KW-0010">Activator</keyword>
<protein>
    <submittedName>
        <fullName evidence="10">AP2</fullName>
    </submittedName>
</protein>
<feature type="region of interest" description="Disordered" evidence="8">
    <location>
        <begin position="93"/>
        <end position="166"/>
    </location>
</feature>
<dbReference type="PROSITE" id="PS51032">
    <property type="entry name" value="AP2_ERF"/>
    <property type="match status" value="1"/>
</dbReference>
<evidence type="ECO:0000256" key="2">
    <source>
        <dbReference type="ARBA" id="ARBA00023015"/>
    </source>
</evidence>
<evidence type="ECO:0000256" key="7">
    <source>
        <dbReference type="ARBA" id="ARBA00024343"/>
    </source>
</evidence>
<feature type="region of interest" description="Disordered" evidence="8">
    <location>
        <begin position="1"/>
        <end position="21"/>
    </location>
</feature>
<dbReference type="InterPro" id="IPR001471">
    <property type="entry name" value="AP2/ERF_dom"/>
</dbReference>
<dbReference type="Gene3D" id="3.30.730.10">
    <property type="entry name" value="AP2/ERF domain"/>
    <property type="match status" value="1"/>
</dbReference>
<accession>A0A9E7FAY2</accession>
<dbReference type="GO" id="GO:0003700">
    <property type="term" value="F:DNA-binding transcription factor activity"/>
    <property type="evidence" value="ECO:0007669"/>
    <property type="project" value="InterPro"/>
</dbReference>
<dbReference type="OrthoDB" id="10446536at2759"/>
<evidence type="ECO:0000259" key="9">
    <source>
        <dbReference type="PROSITE" id="PS51032"/>
    </source>
</evidence>
<keyword evidence="2" id="KW-0805">Transcription regulation</keyword>
<organism evidence="10 11">
    <name type="scientific">Musa troglodytarum</name>
    <name type="common">fe'i banana</name>
    <dbReference type="NCBI Taxonomy" id="320322"/>
    <lineage>
        <taxon>Eukaryota</taxon>
        <taxon>Viridiplantae</taxon>
        <taxon>Streptophyta</taxon>
        <taxon>Embryophyta</taxon>
        <taxon>Tracheophyta</taxon>
        <taxon>Spermatophyta</taxon>
        <taxon>Magnoliopsida</taxon>
        <taxon>Liliopsida</taxon>
        <taxon>Zingiberales</taxon>
        <taxon>Musaceae</taxon>
        <taxon>Musa</taxon>
    </lineage>
</organism>
<evidence type="ECO:0000256" key="8">
    <source>
        <dbReference type="SAM" id="MobiDB-lite"/>
    </source>
</evidence>
<dbReference type="AlphaFoldDB" id="A0A9E7FAY2"/>
<gene>
    <name evidence="10" type="ORF">MUK42_32687</name>
</gene>
<dbReference type="GO" id="GO:0003677">
    <property type="term" value="F:DNA binding"/>
    <property type="evidence" value="ECO:0007669"/>
    <property type="project" value="UniProtKB-KW"/>
</dbReference>
<comment type="similarity">
    <text evidence="7">Belongs to the AP2/ERF transcription factor family. ERF subfamily.</text>
</comment>
<dbReference type="Proteomes" id="UP001055439">
    <property type="component" value="Chromosome 3"/>
</dbReference>
<evidence type="ECO:0000256" key="4">
    <source>
        <dbReference type="ARBA" id="ARBA00023159"/>
    </source>
</evidence>
<feature type="compositionally biased region" description="Basic and acidic residues" evidence="8">
    <location>
        <begin position="112"/>
        <end position="133"/>
    </location>
</feature>
<name>A0A9E7FAY2_9LILI</name>
<proteinExistence type="inferred from homology"/>
<dbReference type="InterPro" id="IPR016177">
    <property type="entry name" value="DNA-bd_dom_sf"/>
</dbReference>
<dbReference type="GO" id="GO:0005634">
    <property type="term" value="C:nucleus"/>
    <property type="evidence" value="ECO:0007669"/>
    <property type="project" value="UniProtKB-SubCell"/>
</dbReference>
<keyword evidence="3" id="KW-0238">DNA-binding</keyword>